<dbReference type="InParanoid" id="A0A2G4YRZ4"/>
<dbReference type="PANTHER" id="PTHR15108">
    <property type="entry name" value="N-ACYLGLUCOSAMINE-2-EPIMERASE"/>
    <property type="match status" value="1"/>
</dbReference>
<dbReference type="InterPro" id="IPR008928">
    <property type="entry name" value="6-hairpin_glycosidase_sf"/>
</dbReference>
<name>A0A2G4YRZ4_9PROT</name>
<proteinExistence type="inferred from homology"/>
<dbReference type="OrthoDB" id="9806359at2"/>
<dbReference type="InterPro" id="IPR010819">
    <property type="entry name" value="AGE/CE"/>
</dbReference>
<dbReference type="AlphaFoldDB" id="A0A2G4YRZ4"/>
<evidence type="ECO:0000313" key="4">
    <source>
        <dbReference type="Proteomes" id="UP000229730"/>
    </source>
</evidence>
<dbReference type="InterPro" id="IPR012341">
    <property type="entry name" value="6hp_glycosidase-like_sf"/>
</dbReference>
<dbReference type="GO" id="GO:0016853">
    <property type="term" value="F:isomerase activity"/>
    <property type="evidence" value="ECO:0007669"/>
    <property type="project" value="UniProtKB-KW"/>
</dbReference>
<evidence type="ECO:0000256" key="2">
    <source>
        <dbReference type="ARBA" id="ARBA00023235"/>
    </source>
</evidence>
<keyword evidence="4" id="KW-1185">Reference proteome</keyword>
<reference evidence="3 4" key="1">
    <citation type="submission" date="2017-10" db="EMBL/GenBank/DDBJ databases">
        <title>Frigbacter circumglobatus gen. nov. sp. nov., isolated from sediment cultured in situ.</title>
        <authorList>
            <person name="Zhao Z."/>
        </authorList>
    </citation>
    <scope>NUCLEOTIDE SEQUENCE [LARGE SCALE GENOMIC DNA]</scope>
    <source>
        <strain evidence="3 4">ZYL</strain>
    </source>
</reference>
<sequence length="410" mass="47385">MSPLPDFRSTGFLIEHVRSILTFYYPQCIDQEKGGYFQHFDATGKVSLENHQRHLVSSSRLTINFAVAAKQFNDQAFLDAARHGLAFLRDGHRNPETGGYAWMLENGQISDGDNHCYGFAFVLMAYARTYEAGAKEAYDYIDETFQFMEKHFWQEQDKLYIEVIDAKLKSASLYRGQNSNMHCCEALIAAYEATKERRYLDRALVIARRITVELAAQCDGKIWEHYNDHWLVDFEYNAGDTENKLRPWGYQPGHFTEWAKLLLLLNKHTLEGWLLPRAKALFDNAMEVAFDTNNCGLFYGFAPSGEICSNSKYSWVQAETIVAAALLASQKENHLYWCIYHQFWQYAWTHMIDHEQKCWHRNLTHDNKTIEASGVSMGRTDYHSICACIEIIHLLSQDENTKKDSQGSIL</sequence>
<dbReference type="EMBL" id="PDEM01000018">
    <property type="protein sequence ID" value="PHZ85102.1"/>
    <property type="molecule type" value="Genomic_DNA"/>
</dbReference>
<dbReference type="FunCoup" id="A0A2G4YRZ4">
    <property type="interactions" value="5"/>
</dbReference>
<accession>A0A2G4YRZ4</accession>
<comment type="similarity">
    <text evidence="1">Belongs to the N-acylglucosamine 2-epimerase family.</text>
</comment>
<dbReference type="Gene3D" id="1.50.10.10">
    <property type="match status" value="1"/>
</dbReference>
<evidence type="ECO:0000313" key="3">
    <source>
        <dbReference type="EMBL" id="PHZ85102.1"/>
    </source>
</evidence>
<comment type="caution">
    <text evidence="3">The sequence shown here is derived from an EMBL/GenBank/DDBJ whole genome shotgun (WGS) entry which is preliminary data.</text>
</comment>
<dbReference type="SUPFAM" id="SSF48208">
    <property type="entry name" value="Six-hairpin glycosidases"/>
    <property type="match status" value="1"/>
</dbReference>
<evidence type="ECO:0000256" key="1">
    <source>
        <dbReference type="ARBA" id="ARBA00008558"/>
    </source>
</evidence>
<organism evidence="3 4">
    <name type="scientific">Paremcibacter congregatus</name>
    <dbReference type="NCBI Taxonomy" id="2043170"/>
    <lineage>
        <taxon>Bacteria</taxon>
        <taxon>Pseudomonadati</taxon>
        <taxon>Pseudomonadota</taxon>
        <taxon>Alphaproteobacteria</taxon>
        <taxon>Emcibacterales</taxon>
        <taxon>Emcibacteraceae</taxon>
        <taxon>Paremcibacter</taxon>
    </lineage>
</organism>
<dbReference type="Proteomes" id="UP000229730">
    <property type="component" value="Unassembled WGS sequence"/>
</dbReference>
<dbReference type="GO" id="GO:0005975">
    <property type="term" value="P:carbohydrate metabolic process"/>
    <property type="evidence" value="ECO:0007669"/>
    <property type="project" value="InterPro"/>
</dbReference>
<dbReference type="Pfam" id="PF07221">
    <property type="entry name" value="GlcNAc_2-epim"/>
    <property type="match status" value="1"/>
</dbReference>
<keyword evidence="2" id="KW-0413">Isomerase</keyword>
<protein>
    <submittedName>
        <fullName evidence="3">N-acylglucosamine 2-epimerase</fullName>
    </submittedName>
</protein>
<gene>
    <name evidence="3" type="ORF">CRD36_08640</name>
</gene>